<feature type="domain" description="Amidohydrolase-related" evidence="3">
    <location>
        <begin position="115"/>
        <end position="454"/>
    </location>
</feature>
<dbReference type="InterPro" id="IPR032466">
    <property type="entry name" value="Metal_Hydrolase"/>
</dbReference>
<evidence type="ECO:0000256" key="2">
    <source>
        <dbReference type="SAM" id="MobiDB-lite"/>
    </source>
</evidence>
<dbReference type="RefSeq" id="WP_368499258.1">
    <property type="nucleotide sequence ID" value="NZ_CP162511.1"/>
</dbReference>
<dbReference type="InterPro" id="IPR050287">
    <property type="entry name" value="MTA/SAH_deaminase"/>
</dbReference>
<accession>A0AB39BK29</accession>
<dbReference type="NCBIfam" id="NF006055">
    <property type="entry name" value="PRK08203.1"/>
    <property type="match status" value="1"/>
</dbReference>
<keyword evidence="1 4" id="KW-0378">Hydrolase</keyword>
<evidence type="ECO:0000256" key="1">
    <source>
        <dbReference type="ARBA" id="ARBA00022801"/>
    </source>
</evidence>
<dbReference type="Pfam" id="PF01979">
    <property type="entry name" value="Amidohydro_1"/>
    <property type="match status" value="1"/>
</dbReference>
<feature type="region of interest" description="Disordered" evidence="2">
    <location>
        <begin position="64"/>
        <end position="103"/>
    </location>
</feature>
<proteinExistence type="predicted"/>
<dbReference type="AlphaFoldDB" id="A0AB39BK29"/>
<feature type="compositionally biased region" description="Low complexity" evidence="2">
    <location>
        <begin position="72"/>
        <end position="100"/>
    </location>
</feature>
<name>A0AB39BK29_9MICO</name>
<dbReference type="Gene3D" id="3.20.20.140">
    <property type="entry name" value="Metal-dependent hydrolases"/>
    <property type="match status" value="1"/>
</dbReference>
<dbReference type="EC" id="3.5.4.32" evidence="4"/>
<dbReference type="InterPro" id="IPR006680">
    <property type="entry name" value="Amidohydro-rel"/>
</dbReference>
<dbReference type="SUPFAM" id="SSF51338">
    <property type="entry name" value="Composite domain of metallo-dependent hydrolases"/>
    <property type="match status" value="1"/>
</dbReference>
<dbReference type="EMBL" id="CP162511">
    <property type="protein sequence ID" value="XDI06880.1"/>
    <property type="molecule type" value="Genomic_DNA"/>
</dbReference>
<dbReference type="PANTHER" id="PTHR43794:SF11">
    <property type="entry name" value="AMIDOHYDROLASE-RELATED DOMAIN-CONTAINING PROTEIN"/>
    <property type="match status" value="1"/>
</dbReference>
<protein>
    <submittedName>
        <fullName evidence="4">8-oxoguanine deaminase</fullName>
        <ecNumber evidence="4">3.5.4.32</ecNumber>
    </submittedName>
</protein>
<dbReference type="GO" id="GO:0102127">
    <property type="term" value="F:8-oxoguanine deaminase activity"/>
    <property type="evidence" value="ECO:0007669"/>
    <property type="project" value="UniProtKB-EC"/>
</dbReference>
<dbReference type="CDD" id="cd01298">
    <property type="entry name" value="ATZ_TRZ_like"/>
    <property type="match status" value="1"/>
</dbReference>
<dbReference type="SUPFAM" id="SSF51556">
    <property type="entry name" value="Metallo-dependent hydrolases"/>
    <property type="match status" value="1"/>
</dbReference>
<gene>
    <name evidence="4" type="ORF">ABFY20_07190</name>
</gene>
<sequence>MSAGHSPVDAPPLTPPFIRTVIEGAHVATVDPFGTEFESGHVVVDGAEIVAVGPGPAPVWATAGEASQASDSGHASGLARASGSGRAAEPGGASGSRAASVPTRVERVDGSGHLLTPGLINTHHHLYQWLTRGIAQDAILFDWLTALYPTWSRITADTVGPGALGALAVGALSGCTTMGDHHYVFPRGSGDILGSIVDAASTLGLRLHATRGSMDLGASQGGLPPDFAVETTADALQASADAVARFHDPSREAMVKIAIAPCSPFSVTAELLREAAVLARSLDQAVRLHTHGSETVEEDAYCLERFGRTPTQYLDELGWLGDDVWMAHCVHLDDAAIARFAATGTGVAHCPSSNARLAAGIAPVPQLLRAGVPVGLGVDGAASNESGQLGTELRMAVLANRLRGGAQAMSGRDALFVATRGGARVLGREAELGSIEVGKLADLALWRIDGVEHAGITDPVAALTLGAMPPLDLLLVNGLPVVREGALVNADEGAIAREVRAAVGVLRG</sequence>
<reference evidence="4" key="1">
    <citation type="submission" date="2024-05" db="EMBL/GenBank/DDBJ databases">
        <title>Herbiconiux sp. A18JL235.</title>
        <authorList>
            <person name="Zhang G."/>
        </authorList>
    </citation>
    <scope>NUCLEOTIDE SEQUENCE</scope>
    <source>
        <strain evidence="4">A18JL235</strain>
    </source>
</reference>
<evidence type="ECO:0000259" key="3">
    <source>
        <dbReference type="Pfam" id="PF01979"/>
    </source>
</evidence>
<dbReference type="PANTHER" id="PTHR43794">
    <property type="entry name" value="AMINOHYDROLASE SSNA-RELATED"/>
    <property type="match status" value="1"/>
</dbReference>
<dbReference type="InterPro" id="IPR011059">
    <property type="entry name" value="Metal-dep_hydrolase_composite"/>
</dbReference>
<organism evidence="4">
    <name type="scientific">Herbiconiux sp. A18JL235</name>
    <dbReference type="NCBI Taxonomy" id="3152363"/>
    <lineage>
        <taxon>Bacteria</taxon>
        <taxon>Bacillati</taxon>
        <taxon>Actinomycetota</taxon>
        <taxon>Actinomycetes</taxon>
        <taxon>Micrococcales</taxon>
        <taxon>Microbacteriaceae</taxon>
        <taxon>Herbiconiux</taxon>
    </lineage>
</organism>
<evidence type="ECO:0000313" key="4">
    <source>
        <dbReference type="EMBL" id="XDI06880.1"/>
    </source>
</evidence>
<dbReference type="Gene3D" id="2.30.40.10">
    <property type="entry name" value="Urease, subunit C, domain 1"/>
    <property type="match status" value="1"/>
</dbReference>